<keyword evidence="4" id="KW-1185">Reference proteome</keyword>
<gene>
    <name evidence="3" type="ORF">SAMN06296427_102370</name>
</gene>
<feature type="transmembrane region" description="Helical" evidence="1">
    <location>
        <begin position="44"/>
        <end position="66"/>
    </location>
</feature>
<dbReference type="Pfam" id="PF06580">
    <property type="entry name" value="His_kinase"/>
    <property type="match status" value="1"/>
</dbReference>
<dbReference type="GO" id="GO:0000155">
    <property type="term" value="F:phosphorelay sensor kinase activity"/>
    <property type="evidence" value="ECO:0007669"/>
    <property type="project" value="InterPro"/>
</dbReference>
<dbReference type="AlphaFoldDB" id="A0A1W1ZBZ8"/>
<accession>A0A1W1ZBZ8</accession>
<evidence type="ECO:0000313" key="3">
    <source>
        <dbReference type="EMBL" id="SMC45930.1"/>
    </source>
</evidence>
<dbReference type="GO" id="GO:0016020">
    <property type="term" value="C:membrane"/>
    <property type="evidence" value="ECO:0007669"/>
    <property type="project" value="InterPro"/>
</dbReference>
<protein>
    <submittedName>
        <fullName evidence="3">Histidine kinase</fullName>
    </submittedName>
</protein>
<evidence type="ECO:0000313" key="4">
    <source>
        <dbReference type="Proteomes" id="UP000192393"/>
    </source>
</evidence>
<sequence length="351" mass="42131">MFSAYFYKMKKQQEISVHLGFWVLFFGMNILFEKLNSDKSLPLLWSTLQEIGFSLLQMIVFYINYLWICPKTIPQKKWFLLILGQVFLLFLFPGLRHIIEEIIIYQITGNHNYPIQSQLTPYYVYDNSYYSVRIILFSFVFYFLKIIWDNAQRINELQLENKHAELQNLKNQLSPHFLFNTLNSFYSDLMDTQPKIAEDVLKLSDMLRYVTYENEKDEVSLESEIQFIQNYIDLFSRRFDNQIAVEFQYENHNNFVTIPSLLLIHFVENALKHGISNDNFKPIRIDLKTKENRLLFRVENSYKLSENYDESGIGYKNVRQRLELLFQKNYTLEVQDANDFYKIELNIPLSQ</sequence>
<evidence type="ECO:0000259" key="2">
    <source>
        <dbReference type="Pfam" id="PF06580"/>
    </source>
</evidence>
<dbReference type="PANTHER" id="PTHR34220:SF7">
    <property type="entry name" value="SENSOR HISTIDINE KINASE YPDA"/>
    <property type="match status" value="1"/>
</dbReference>
<dbReference type="Proteomes" id="UP000192393">
    <property type="component" value="Unassembled WGS sequence"/>
</dbReference>
<keyword evidence="3" id="KW-0808">Transferase</keyword>
<feature type="domain" description="Signal transduction histidine kinase internal region" evidence="2">
    <location>
        <begin position="164"/>
        <end position="242"/>
    </location>
</feature>
<dbReference type="PANTHER" id="PTHR34220">
    <property type="entry name" value="SENSOR HISTIDINE KINASE YPDA"/>
    <property type="match status" value="1"/>
</dbReference>
<dbReference type="STRING" id="1434700.SAMN06296427_102370"/>
<keyword evidence="1" id="KW-1133">Transmembrane helix</keyword>
<keyword evidence="3" id="KW-0418">Kinase</keyword>
<feature type="transmembrane region" description="Helical" evidence="1">
    <location>
        <begin position="15"/>
        <end position="32"/>
    </location>
</feature>
<keyword evidence="1" id="KW-0472">Membrane</keyword>
<dbReference type="InterPro" id="IPR036890">
    <property type="entry name" value="HATPase_C_sf"/>
</dbReference>
<evidence type="ECO:0000256" key="1">
    <source>
        <dbReference type="SAM" id="Phobius"/>
    </source>
</evidence>
<name>A0A1W1ZBZ8_9FLAO</name>
<dbReference type="InterPro" id="IPR010559">
    <property type="entry name" value="Sig_transdc_His_kin_internal"/>
</dbReference>
<reference evidence="3 4" key="1">
    <citation type="submission" date="2017-04" db="EMBL/GenBank/DDBJ databases">
        <authorList>
            <person name="Afonso C.L."/>
            <person name="Miller P.J."/>
            <person name="Scott M.A."/>
            <person name="Spackman E."/>
            <person name="Goraichik I."/>
            <person name="Dimitrov K.M."/>
            <person name="Suarez D.L."/>
            <person name="Swayne D.E."/>
        </authorList>
    </citation>
    <scope>NUCLEOTIDE SEQUENCE [LARGE SCALE GENOMIC DNA]</scope>
    <source>
        <strain evidence="3 4">CGMCC 1.12708</strain>
    </source>
</reference>
<dbReference type="Gene3D" id="3.30.565.10">
    <property type="entry name" value="Histidine kinase-like ATPase, C-terminal domain"/>
    <property type="match status" value="1"/>
</dbReference>
<keyword evidence="1" id="KW-0812">Transmembrane</keyword>
<feature type="transmembrane region" description="Helical" evidence="1">
    <location>
        <begin position="78"/>
        <end position="99"/>
    </location>
</feature>
<dbReference type="EMBL" id="FWXS01000002">
    <property type="protein sequence ID" value="SMC45930.1"/>
    <property type="molecule type" value="Genomic_DNA"/>
</dbReference>
<dbReference type="SUPFAM" id="SSF55874">
    <property type="entry name" value="ATPase domain of HSP90 chaperone/DNA topoisomerase II/histidine kinase"/>
    <property type="match status" value="1"/>
</dbReference>
<feature type="transmembrane region" description="Helical" evidence="1">
    <location>
        <begin position="129"/>
        <end position="148"/>
    </location>
</feature>
<proteinExistence type="predicted"/>
<organism evidence="3 4">
    <name type="scientific">Moheibacter sediminis</name>
    <dbReference type="NCBI Taxonomy" id="1434700"/>
    <lineage>
        <taxon>Bacteria</taxon>
        <taxon>Pseudomonadati</taxon>
        <taxon>Bacteroidota</taxon>
        <taxon>Flavobacteriia</taxon>
        <taxon>Flavobacteriales</taxon>
        <taxon>Weeksellaceae</taxon>
        <taxon>Moheibacter</taxon>
    </lineage>
</organism>
<dbReference type="InterPro" id="IPR050640">
    <property type="entry name" value="Bact_2-comp_sensor_kinase"/>
</dbReference>